<dbReference type="InterPro" id="IPR025166">
    <property type="entry name" value="Integrase_DNA_bind_dom"/>
</dbReference>
<protein>
    <submittedName>
        <fullName evidence="6">Integrase arm-type DNA-binding domain-containing protein</fullName>
    </submittedName>
</protein>
<keyword evidence="7" id="KW-1185">Reference proteome</keyword>
<dbReference type="PROSITE" id="PS51900">
    <property type="entry name" value="CB"/>
    <property type="match status" value="1"/>
</dbReference>
<dbReference type="Gene3D" id="1.10.150.130">
    <property type="match status" value="1"/>
</dbReference>
<dbReference type="Gene3D" id="3.30.160.390">
    <property type="entry name" value="Integrase, DNA-binding domain"/>
    <property type="match status" value="1"/>
</dbReference>
<dbReference type="Proteomes" id="UP001449178">
    <property type="component" value="Chromosome"/>
</dbReference>
<evidence type="ECO:0000313" key="7">
    <source>
        <dbReference type="Proteomes" id="UP001449178"/>
    </source>
</evidence>
<dbReference type="Pfam" id="PF13356">
    <property type="entry name" value="Arm-DNA-bind_3"/>
    <property type="match status" value="1"/>
</dbReference>
<evidence type="ECO:0000259" key="5">
    <source>
        <dbReference type="PROSITE" id="PS51900"/>
    </source>
</evidence>
<proteinExistence type="inferred from homology"/>
<dbReference type="Pfam" id="PF22022">
    <property type="entry name" value="Phage_int_M"/>
    <property type="match status" value="1"/>
</dbReference>
<dbReference type="RefSeq" id="WP_026879088.1">
    <property type="nucleotide sequence ID" value="NZ_AZOD01000023.1"/>
</dbReference>
<dbReference type="InterPro" id="IPR053876">
    <property type="entry name" value="Phage_int_M"/>
</dbReference>
<dbReference type="EMBL" id="CP150637">
    <property type="protein sequence ID" value="WZW87014.1"/>
    <property type="molecule type" value="Genomic_DNA"/>
</dbReference>
<name>A0ABZ3BWW7_9GAMM</name>
<evidence type="ECO:0000313" key="6">
    <source>
        <dbReference type="EMBL" id="WZW87014.1"/>
    </source>
</evidence>
<reference evidence="6 7" key="1">
    <citation type="submission" date="2024-03" db="EMBL/GenBank/DDBJ databases">
        <title>Complete Genome Sequence and Annotation of Ignatzschineria larvae DSM 13226.</title>
        <authorList>
            <person name="Cantrell E."/>
            <person name="Burcham Z.M."/>
        </authorList>
    </citation>
    <scope>NUCLEOTIDE SEQUENCE [LARGE SCALE GENOMIC DNA]</scope>
    <source>
        <strain evidence="6 7">DSM 13226</strain>
    </source>
</reference>
<dbReference type="PANTHER" id="PTHR30629:SF2">
    <property type="entry name" value="PROPHAGE INTEGRASE INTS-RELATED"/>
    <property type="match status" value="1"/>
</dbReference>
<feature type="domain" description="Core-binding (CB)" evidence="5">
    <location>
        <begin position="97"/>
        <end position="178"/>
    </location>
</feature>
<evidence type="ECO:0000256" key="4">
    <source>
        <dbReference type="PROSITE-ProRule" id="PRU01248"/>
    </source>
</evidence>
<dbReference type="PANTHER" id="PTHR30629">
    <property type="entry name" value="PROPHAGE INTEGRASE"/>
    <property type="match status" value="1"/>
</dbReference>
<accession>A0ABZ3BWW7</accession>
<keyword evidence="2" id="KW-0229">DNA integration</keyword>
<evidence type="ECO:0000256" key="1">
    <source>
        <dbReference type="ARBA" id="ARBA00008857"/>
    </source>
</evidence>
<dbReference type="InterPro" id="IPR010998">
    <property type="entry name" value="Integrase_recombinase_N"/>
</dbReference>
<keyword evidence="3 4" id="KW-0238">DNA-binding</keyword>
<gene>
    <name evidence="6" type="ORF">WMO13_06420</name>
</gene>
<dbReference type="InterPro" id="IPR050808">
    <property type="entry name" value="Phage_Integrase"/>
</dbReference>
<dbReference type="InterPro" id="IPR011010">
    <property type="entry name" value="DNA_brk_join_enz"/>
</dbReference>
<comment type="similarity">
    <text evidence="1">Belongs to the 'phage' integrase family.</text>
</comment>
<dbReference type="SUPFAM" id="SSF56349">
    <property type="entry name" value="DNA breaking-rejoining enzymes"/>
    <property type="match status" value="1"/>
</dbReference>
<dbReference type="InterPro" id="IPR044068">
    <property type="entry name" value="CB"/>
</dbReference>
<dbReference type="InterPro" id="IPR038488">
    <property type="entry name" value="Integrase_DNA-bd_sf"/>
</dbReference>
<organism evidence="6 7">
    <name type="scientific">Ignatzschineria larvae DSM 13226</name>
    <dbReference type="NCBI Taxonomy" id="1111732"/>
    <lineage>
        <taxon>Bacteria</taxon>
        <taxon>Pseudomonadati</taxon>
        <taxon>Pseudomonadota</taxon>
        <taxon>Gammaproteobacteria</taxon>
        <taxon>Cardiobacteriales</taxon>
        <taxon>Ignatzschineriaceae</taxon>
        <taxon>Ignatzschineria</taxon>
    </lineage>
</organism>
<sequence>MPRASRIKPLSDTEIKNAKPKEKTYRLYDGKGLCLRIMKTGSKHWEFRFKNPETLKDDTIIIGEYPYISLSQAREMHQDLRVQIENGINPKQRSSETTFKHVFEIWWLRWSETKTKRYSVQVKNAIEKNCMPILGKLEMTEIKPSHIASALQPFEDRGVLEYLHRTRSALNQMFSFALARGICELNPVMMVTRDAFKRPKSENHM</sequence>
<evidence type="ECO:0000256" key="3">
    <source>
        <dbReference type="ARBA" id="ARBA00023125"/>
    </source>
</evidence>
<dbReference type="GO" id="GO:0003677">
    <property type="term" value="F:DNA binding"/>
    <property type="evidence" value="ECO:0007669"/>
    <property type="project" value="UniProtKB-KW"/>
</dbReference>
<evidence type="ECO:0000256" key="2">
    <source>
        <dbReference type="ARBA" id="ARBA00022908"/>
    </source>
</evidence>